<keyword evidence="3" id="KW-1185">Reference proteome</keyword>
<proteinExistence type="predicted"/>
<reference evidence="2" key="1">
    <citation type="submission" date="2023-10" db="EMBL/GenBank/DDBJ databases">
        <authorList>
            <person name="Chen Y."/>
            <person name="Shah S."/>
            <person name="Dougan E. K."/>
            <person name="Thang M."/>
            <person name="Chan C."/>
        </authorList>
    </citation>
    <scope>NUCLEOTIDE SEQUENCE [LARGE SCALE GENOMIC DNA]</scope>
</reference>
<protein>
    <submittedName>
        <fullName evidence="2">Uncharacterized protein</fullName>
    </submittedName>
</protein>
<organism evidence="2 3">
    <name type="scientific">Prorocentrum cordatum</name>
    <dbReference type="NCBI Taxonomy" id="2364126"/>
    <lineage>
        <taxon>Eukaryota</taxon>
        <taxon>Sar</taxon>
        <taxon>Alveolata</taxon>
        <taxon>Dinophyceae</taxon>
        <taxon>Prorocentrales</taxon>
        <taxon>Prorocentraceae</taxon>
        <taxon>Prorocentrum</taxon>
    </lineage>
</organism>
<accession>A0ABN9PQH0</accession>
<evidence type="ECO:0000313" key="2">
    <source>
        <dbReference type="EMBL" id="CAK0794556.1"/>
    </source>
</evidence>
<feature type="non-terminal residue" evidence="2">
    <location>
        <position position="1"/>
    </location>
</feature>
<feature type="region of interest" description="Disordered" evidence="1">
    <location>
        <begin position="113"/>
        <end position="139"/>
    </location>
</feature>
<dbReference type="Proteomes" id="UP001189429">
    <property type="component" value="Unassembled WGS sequence"/>
</dbReference>
<evidence type="ECO:0000313" key="3">
    <source>
        <dbReference type="Proteomes" id="UP001189429"/>
    </source>
</evidence>
<dbReference type="EMBL" id="CAUYUJ010001164">
    <property type="protein sequence ID" value="CAK0794556.1"/>
    <property type="molecule type" value="Genomic_DNA"/>
</dbReference>
<comment type="caution">
    <text evidence="2">The sequence shown here is derived from an EMBL/GenBank/DDBJ whole genome shotgun (WGS) entry which is preliminary data.</text>
</comment>
<sequence>TDAQFLIQATFGPTRGSLEELRQTTVESWVRTQFSLPAGSHREYYRKRVSSRLTDAPLVGSQRSRCAAGSRWHAFAFSVADVGRRVNVTGNRTRNSCGRFSCRRGGSGYVDGAHRSDIDPALSGNGLPASPEGSRELPGPRQLHGRLLERLQPGLQLDRVVGSVRVRLHLVNLLGHQQVLPADLL</sequence>
<gene>
    <name evidence="2" type="ORF">PCOR1329_LOCUS4504</name>
</gene>
<evidence type="ECO:0000256" key="1">
    <source>
        <dbReference type="SAM" id="MobiDB-lite"/>
    </source>
</evidence>
<name>A0ABN9PQH0_9DINO</name>